<dbReference type="AlphaFoldDB" id="A0A1B0CI60"/>
<feature type="region of interest" description="Disordered" evidence="1">
    <location>
        <begin position="42"/>
        <end position="212"/>
    </location>
</feature>
<proteinExistence type="predicted"/>
<keyword evidence="5" id="KW-1185">Reference proteome</keyword>
<evidence type="ECO:0000313" key="5">
    <source>
        <dbReference type="Proteomes" id="UP000092461"/>
    </source>
</evidence>
<name>A0A1B0CI60_LUTLO</name>
<dbReference type="Proteomes" id="UP000092461">
    <property type="component" value="Unassembled WGS sequence"/>
</dbReference>
<feature type="compositionally biased region" description="Basic and acidic residues" evidence="1">
    <location>
        <begin position="130"/>
        <end position="199"/>
    </location>
</feature>
<dbReference type="VEuPathDB" id="VectorBase:LLOJ004122"/>
<dbReference type="EnsemblMetazoa" id="LLOJ004122-RA">
    <property type="protein sequence ID" value="LLOJ004122-PA"/>
    <property type="gene ID" value="LLOJ004122"/>
</dbReference>
<evidence type="ECO:0000256" key="2">
    <source>
        <dbReference type="SAM" id="SignalP"/>
    </source>
</evidence>
<keyword evidence="2" id="KW-0732">Signal</keyword>
<accession>A0A1B0CI60</accession>
<dbReference type="EMBL" id="GITU01001381">
    <property type="protein sequence ID" value="MBC1170084.1"/>
    <property type="molecule type" value="Transcribed_RNA"/>
</dbReference>
<dbReference type="EMBL" id="AJWK01013050">
    <property type="status" value="NOT_ANNOTATED_CDS"/>
    <property type="molecule type" value="Genomic_DNA"/>
</dbReference>
<dbReference type="VEuPathDB" id="VectorBase:LLONM1_009867"/>
<feature type="chain" id="PRO_5044555315" evidence="2">
    <location>
        <begin position="21"/>
        <end position="212"/>
    </location>
</feature>
<feature type="compositionally biased region" description="Basic and acidic residues" evidence="1">
    <location>
        <begin position="64"/>
        <end position="96"/>
    </location>
</feature>
<feature type="signal peptide" evidence="2">
    <location>
        <begin position="1"/>
        <end position="20"/>
    </location>
</feature>
<protein>
    <submittedName>
        <fullName evidence="3">Putative cation channel sperm-associated protein 1 isoform x1</fullName>
    </submittedName>
</protein>
<reference evidence="5" key="1">
    <citation type="submission" date="2012-05" db="EMBL/GenBank/DDBJ databases">
        <title>Whole Genome Assembly of Lutzomyia longipalpis.</title>
        <authorList>
            <person name="Richards S."/>
            <person name="Qu C."/>
            <person name="Dillon R."/>
            <person name="Worley K."/>
            <person name="Scherer S."/>
            <person name="Batterton M."/>
            <person name="Taylor A."/>
            <person name="Hawes A."/>
            <person name="Hernandez B."/>
            <person name="Kovar C."/>
            <person name="Mandapat C."/>
            <person name="Pham C."/>
            <person name="Qu C."/>
            <person name="Jing C."/>
            <person name="Bess C."/>
            <person name="Bandaranaike D."/>
            <person name="Ngo D."/>
            <person name="Ongeri F."/>
            <person name="Arias F."/>
            <person name="Lara F."/>
            <person name="Weissenberger G."/>
            <person name="Kamau G."/>
            <person name="Han H."/>
            <person name="Shen H."/>
            <person name="Dinh H."/>
            <person name="Khalil I."/>
            <person name="Jones J."/>
            <person name="Shafer J."/>
            <person name="Jayaseelan J."/>
            <person name="Quiroz J."/>
            <person name="Blankenburg K."/>
            <person name="Nguyen L."/>
            <person name="Jackson L."/>
            <person name="Francisco L."/>
            <person name="Tang L.-Y."/>
            <person name="Pu L.-L."/>
            <person name="Perales L."/>
            <person name="Lorensuhewa L."/>
            <person name="Munidasa M."/>
            <person name="Coyle M."/>
            <person name="Taylor M."/>
            <person name="Puazo M."/>
            <person name="Firestine M."/>
            <person name="Scheel M."/>
            <person name="Javaid M."/>
            <person name="Wang M."/>
            <person name="Li M."/>
            <person name="Tabassum N."/>
            <person name="Saada N."/>
            <person name="Osuji N."/>
            <person name="Aqrawi P."/>
            <person name="Fu Q."/>
            <person name="Thornton R."/>
            <person name="Raj R."/>
            <person name="Goodspeed R."/>
            <person name="Mata R."/>
            <person name="Najjar R."/>
            <person name="Gubbala S."/>
            <person name="Lee S."/>
            <person name="Denson S."/>
            <person name="Patil S."/>
            <person name="Macmil S."/>
            <person name="Qi S."/>
            <person name="Matskevitch T."/>
            <person name="Palculict T."/>
            <person name="Mathew T."/>
            <person name="Vee V."/>
            <person name="Velamala V."/>
            <person name="Korchina V."/>
            <person name="Cai W."/>
            <person name="Liu W."/>
            <person name="Dai W."/>
            <person name="Zou X."/>
            <person name="Zhu Y."/>
            <person name="Zhang Y."/>
            <person name="Wu Y.-Q."/>
            <person name="Xin Y."/>
            <person name="Nazarath L."/>
            <person name="Kovar C."/>
            <person name="Han Y."/>
            <person name="Muzny D."/>
            <person name="Gibbs R."/>
        </authorList>
    </citation>
    <scope>NUCLEOTIDE SEQUENCE [LARGE SCALE GENOMIC DNA]</scope>
    <source>
        <strain evidence="5">Jacobina</strain>
    </source>
</reference>
<evidence type="ECO:0000313" key="3">
    <source>
        <dbReference type="EMBL" id="MBC1170084.1"/>
    </source>
</evidence>
<evidence type="ECO:0000313" key="4">
    <source>
        <dbReference type="EnsemblMetazoa" id="LLOJ004122-PA"/>
    </source>
</evidence>
<evidence type="ECO:0000256" key="1">
    <source>
        <dbReference type="SAM" id="MobiDB-lite"/>
    </source>
</evidence>
<organism evidence="4 5">
    <name type="scientific">Lutzomyia longipalpis</name>
    <name type="common">Sand fly</name>
    <dbReference type="NCBI Taxonomy" id="7200"/>
    <lineage>
        <taxon>Eukaryota</taxon>
        <taxon>Metazoa</taxon>
        <taxon>Ecdysozoa</taxon>
        <taxon>Arthropoda</taxon>
        <taxon>Hexapoda</taxon>
        <taxon>Insecta</taxon>
        <taxon>Pterygota</taxon>
        <taxon>Neoptera</taxon>
        <taxon>Endopterygota</taxon>
        <taxon>Diptera</taxon>
        <taxon>Nematocera</taxon>
        <taxon>Psychodoidea</taxon>
        <taxon>Psychodidae</taxon>
        <taxon>Lutzomyia</taxon>
        <taxon>Lutzomyia</taxon>
    </lineage>
</organism>
<sequence>MTTILRITTLLLVAVAAIDALPPYQGPTKTGKIQHLSEYYANDHPDARPQAPSRPTPINPDIVSEPKPEEKIHIIKDEKDVKDVKEVDKKAEDAPAHRRRRYVDDSEAQDQPTTPKPTRAWWRRMNFARTTEEPEKAPENPKESAEAVKEDSEKSDKDASHEESSSKESTEKKESCESNEETSKEEGHKDGIKIQHIHTEPLPVIQPHVVFK</sequence>
<reference evidence="4" key="3">
    <citation type="submission" date="2020-05" db="UniProtKB">
        <authorList>
            <consortium name="EnsemblMetazoa"/>
        </authorList>
    </citation>
    <scope>IDENTIFICATION</scope>
    <source>
        <strain evidence="4">Jacobina</strain>
    </source>
</reference>
<reference evidence="3" key="2">
    <citation type="journal article" date="2020" name="BMC">
        <title>Leishmania infection induces a limited differential gene expression in the sand fly midgut.</title>
        <authorList>
            <person name="Coutinho-Abreu I.V."/>
            <person name="Serafim T.D."/>
            <person name="Meneses C."/>
            <person name="Kamhawi S."/>
            <person name="Oliveira F."/>
            <person name="Valenzuela J.G."/>
        </authorList>
    </citation>
    <scope>NUCLEOTIDE SEQUENCE</scope>
    <source>
        <strain evidence="3">Jacobina</strain>
        <tissue evidence="3">Midgut</tissue>
    </source>
</reference>